<organism evidence="3 5">
    <name type="scientific">Bosea thiooxidans</name>
    <dbReference type="NCBI Taxonomy" id="53254"/>
    <lineage>
        <taxon>Bacteria</taxon>
        <taxon>Pseudomonadati</taxon>
        <taxon>Pseudomonadota</taxon>
        <taxon>Alphaproteobacteria</taxon>
        <taxon>Hyphomicrobiales</taxon>
        <taxon>Boseaceae</taxon>
        <taxon>Bosea</taxon>
    </lineage>
</organism>
<reference evidence="3 5" key="1">
    <citation type="submission" date="2015-10" db="EMBL/GenBank/DDBJ databases">
        <title>Draft genome of Bosea thiooxidans.</title>
        <authorList>
            <person name="Wang X."/>
        </authorList>
    </citation>
    <scope>NUCLEOTIDE SEQUENCE [LARGE SCALE GENOMIC DNA]</scope>
    <source>
        <strain evidence="3 5">CGMCC 9174</strain>
    </source>
</reference>
<evidence type="ECO:0000256" key="2">
    <source>
        <dbReference type="SAM" id="Phobius"/>
    </source>
</evidence>
<feature type="transmembrane region" description="Helical" evidence="2">
    <location>
        <begin position="183"/>
        <end position="205"/>
    </location>
</feature>
<feature type="compositionally biased region" description="Low complexity" evidence="1">
    <location>
        <begin position="14"/>
        <end position="23"/>
    </location>
</feature>
<dbReference type="STRING" id="53254.SAMN05660750_03622"/>
<gene>
    <name evidence="3" type="ORF">ARD30_04380</name>
    <name evidence="4" type="ORF">SAMN05660750_03622</name>
</gene>
<keyword evidence="2" id="KW-0472">Membrane</keyword>
<evidence type="ECO:0000256" key="1">
    <source>
        <dbReference type="SAM" id="MobiDB-lite"/>
    </source>
</evidence>
<evidence type="ECO:0000313" key="5">
    <source>
        <dbReference type="Proteomes" id="UP000051562"/>
    </source>
</evidence>
<accession>A0A0Q3KLT1</accession>
<proteinExistence type="predicted"/>
<dbReference type="Proteomes" id="UP000051562">
    <property type="component" value="Unassembled WGS sequence"/>
</dbReference>
<dbReference type="RefSeq" id="WP_055728094.1">
    <property type="nucleotide sequence ID" value="NZ_FUYX01000010.1"/>
</dbReference>
<reference evidence="4 6" key="2">
    <citation type="submission" date="2017-02" db="EMBL/GenBank/DDBJ databases">
        <authorList>
            <person name="Peterson S.W."/>
        </authorList>
    </citation>
    <scope>NUCLEOTIDE SEQUENCE [LARGE SCALE GENOMIC DNA]</scope>
    <source>
        <strain evidence="4 6">DSM 9653</strain>
    </source>
</reference>
<dbReference type="EMBL" id="FUYX01000010">
    <property type="protein sequence ID" value="SKC01090.1"/>
    <property type="molecule type" value="Genomic_DNA"/>
</dbReference>
<keyword evidence="2" id="KW-1133">Transmembrane helix</keyword>
<keyword evidence="5" id="KW-1185">Reference proteome</keyword>
<feature type="region of interest" description="Disordered" evidence="1">
    <location>
        <begin position="1"/>
        <end position="23"/>
    </location>
</feature>
<evidence type="ECO:0000313" key="4">
    <source>
        <dbReference type="EMBL" id="SKC01090.1"/>
    </source>
</evidence>
<evidence type="ECO:0000313" key="6">
    <source>
        <dbReference type="Proteomes" id="UP000190130"/>
    </source>
</evidence>
<sequence length="221" mass="23620">MAITNSFPPDMPGDAETTGDGAAGTVRTLRGKAAEMADKASETVKEGYGRAKEAWDEADPLETVREGGQAVAGSVERHPLMAFGLGALSVGLIAWATLRSRPTSRWERYQPDYGRLRGWLSDHGSEAAEAGQRAVKMGSNWLGARREAAEDYADRAGDYAALARDYADRGGRMLAKRAEREPMAALVGLGLAVYVIGSLLTSASAKEQPATSPPRKRAARR</sequence>
<dbReference type="EMBL" id="LMAR01000034">
    <property type="protein sequence ID" value="KQK30563.1"/>
    <property type="molecule type" value="Genomic_DNA"/>
</dbReference>
<dbReference type="Proteomes" id="UP000190130">
    <property type="component" value="Unassembled WGS sequence"/>
</dbReference>
<keyword evidence="2" id="KW-0812">Transmembrane</keyword>
<name>A0A0Q3KLT1_9HYPH</name>
<dbReference type="AlphaFoldDB" id="A0A0Q3KLT1"/>
<dbReference type="OrthoDB" id="8156128at2"/>
<evidence type="ECO:0000313" key="3">
    <source>
        <dbReference type="EMBL" id="KQK30563.1"/>
    </source>
</evidence>
<protein>
    <submittedName>
        <fullName evidence="3">Uncharacterized protein</fullName>
    </submittedName>
</protein>